<dbReference type="PROSITE" id="PS51819">
    <property type="entry name" value="VOC"/>
    <property type="match status" value="1"/>
</dbReference>
<comment type="caution">
    <text evidence="2">The sequence shown here is derived from an EMBL/GenBank/DDBJ whole genome shotgun (WGS) entry which is preliminary data.</text>
</comment>
<dbReference type="Proteomes" id="UP000636918">
    <property type="component" value="Unassembled WGS sequence"/>
</dbReference>
<name>A0ABS1L8E9_9ACTN</name>
<dbReference type="EMBL" id="JAERSG010000001">
    <property type="protein sequence ID" value="MBL0746811.1"/>
    <property type="molecule type" value="Genomic_DNA"/>
</dbReference>
<dbReference type="SUPFAM" id="SSF54593">
    <property type="entry name" value="Glyoxalase/Bleomycin resistance protein/Dihydroxybiphenyl dioxygenase"/>
    <property type="match status" value="1"/>
</dbReference>
<dbReference type="PANTHER" id="PTHR36437">
    <property type="entry name" value="GLYOXALASE/BLEOMYCIN RESISTANCE PROTEIN/DIOXYGENASE"/>
    <property type="match status" value="1"/>
</dbReference>
<organism evidence="2 3">
    <name type="scientific">Nocardioides baculatus</name>
    <dbReference type="NCBI Taxonomy" id="2801337"/>
    <lineage>
        <taxon>Bacteria</taxon>
        <taxon>Bacillati</taxon>
        <taxon>Actinomycetota</taxon>
        <taxon>Actinomycetes</taxon>
        <taxon>Propionibacteriales</taxon>
        <taxon>Nocardioidaceae</taxon>
        <taxon>Nocardioides</taxon>
    </lineage>
</organism>
<dbReference type="Gene3D" id="3.10.180.10">
    <property type="entry name" value="2,3-Dihydroxybiphenyl 1,2-Dioxygenase, domain 1"/>
    <property type="match status" value="1"/>
</dbReference>
<evidence type="ECO:0000313" key="3">
    <source>
        <dbReference type="Proteomes" id="UP000636918"/>
    </source>
</evidence>
<feature type="domain" description="VOC" evidence="1">
    <location>
        <begin position="10"/>
        <end position="139"/>
    </location>
</feature>
<reference evidence="2 3" key="1">
    <citation type="submission" date="2021-01" db="EMBL/GenBank/DDBJ databases">
        <title>Genome seq and assembly of Nocardiodes sp. G10.</title>
        <authorList>
            <person name="Chhetri G."/>
        </authorList>
    </citation>
    <scope>NUCLEOTIDE SEQUENCE [LARGE SCALE GENOMIC DNA]</scope>
    <source>
        <strain evidence="2 3">G10</strain>
    </source>
</reference>
<protein>
    <submittedName>
        <fullName evidence="2">VOC family protein</fullName>
    </submittedName>
</protein>
<gene>
    <name evidence="2" type="ORF">JI751_04245</name>
</gene>
<keyword evidence="3" id="KW-1185">Reference proteome</keyword>
<dbReference type="RefSeq" id="WP_201933737.1">
    <property type="nucleotide sequence ID" value="NZ_JAERSG010000001.1"/>
</dbReference>
<sequence length="157" mass="17048">MTTDNGNHITSLHIRSVPVLDQDEALDFYTTHLGFEVRDDIDLGFMRWLTVGVPGQDTSILLELVGGPQHDESTAAQVRELVTKGALGGLFLVSSDVHATYEALRDAGVEITQEPVTQPYGTDFGIRDPFGNQIRINQFNNASGDEVKAGYEAAAEA</sequence>
<dbReference type="Pfam" id="PF00903">
    <property type="entry name" value="Glyoxalase"/>
    <property type="match status" value="1"/>
</dbReference>
<dbReference type="InterPro" id="IPR037523">
    <property type="entry name" value="VOC_core"/>
</dbReference>
<dbReference type="InterPro" id="IPR004360">
    <property type="entry name" value="Glyas_Fos-R_dOase_dom"/>
</dbReference>
<dbReference type="PANTHER" id="PTHR36437:SF2">
    <property type="entry name" value="GLYOXALASE_BLEOMYCIN RESISTANCE PROTEIN_DIOXYGENASE"/>
    <property type="match status" value="1"/>
</dbReference>
<dbReference type="InterPro" id="IPR029068">
    <property type="entry name" value="Glyas_Bleomycin-R_OHBP_Dase"/>
</dbReference>
<accession>A0ABS1L8E9</accession>
<evidence type="ECO:0000313" key="2">
    <source>
        <dbReference type="EMBL" id="MBL0746811.1"/>
    </source>
</evidence>
<evidence type="ECO:0000259" key="1">
    <source>
        <dbReference type="PROSITE" id="PS51819"/>
    </source>
</evidence>
<proteinExistence type="predicted"/>